<dbReference type="AlphaFoldDB" id="A0AAD1UBM2"/>
<feature type="region of interest" description="Disordered" evidence="1">
    <location>
        <begin position="1"/>
        <end position="21"/>
    </location>
</feature>
<feature type="region of interest" description="Disordered" evidence="1">
    <location>
        <begin position="149"/>
        <end position="198"/>
    </location>
</feature>
<dbReference type="Proteomes" id="UP001295684">
    <property type="component" value="Unassembled WGS sequence"/>
</dbReference>
<dbReference type="EMBL" id="CAMPGE010006895">
    <property type="protein sequence ID" value="CAI2365806.1"/>
    <property type="molecule type" value="Genomic_DNA"/>
</dbReference>
<organism evidence="2 3">
    <name type="scientific">Euplotes crassus</name>
    <dbReference type="NCBI Taxonomy" id="5936"/>
    <lineage>
        <taxon>Eukaryota</taxon>
        <taxon>Sar</taxon>
        <taxon>Alveolata</taxon>
        <taxon>Ciliophora</taxon>
        <taxon>Intramacronucleata</taxon>
        <taxon>Spirotrichea</taxon>
        <taxon>Hypotrichia</taxon>
        <taxon>Euplotida</taxon>
        <taxon>Euplotidae</taxon>
        <taxon>Moneuplotes</taxon>
    </lineage>
</organism>
<protein>
    <submittedName>
        <fullName evidence="2">Uncharacterized protein</fullName>
    </submittedName>
</protein>
<comment type="caution">
    <text evidence="2">The sequence shown here is derived from an EMBL/GenBank/DDBJ whole genome shotgun (WGS) entry which is preliminary data.</text>
</comment>
<feature type="compositionally biased region" description="Low complexity" evidence="1">
    <location>
        <begin position="149"/>
        <end position="161"/>
    </location>
</feature>
<feature type="compositionally biased region" description="Polar residues" evidence="1">
    <location>
        <begin position="1"/>
        <end position="20"/>
    </location>
</feature>
<keyword evidence="3" id="KW-1185">Reference proteome</keyword>
<accession>A0AAD1UBM2</accession>
<proteinExistence type="predicted"/>
<evidence type="ECO:0000313" key="3">
    <source>
        <dbReference type="Proteomes" id="UP001295684"/>
    </source>
</evidence>
<feature type="compositionally biased region" description="Polar residues" evidence="1">
    <location>
        <begin position="162"/>
        <end position="192"/>
    </location>
</feature>
<gene>
    <name evidence="2" type="ORF">ECRASSUSDP1_LOCUS7091</name>
</gene>
<evidence type="ECO:0000313" key="2">
    <source>
        <dbReference type="EMBL" id="CAI2365806.1"/>
    </source>
</evidence>
<name>A0AAD1UBM2_EUPCR</name>
<feature type="region of interest" description="Disordered" evidence="1">
    <location>
        <begin position="333"/>
        <end position="356"/>
    </location>
</feature>
<reference evidence="2" key="1">
    <citation type="submission" date="2023-07" db="EMBL/GenBank/DDBJ databases">
        <authorList>
            <consortium name="AG Swart"/>
            <person name="Singh M."/>
            <person name="Singh A."/>
            <person name="Seah K."/>
            <person name="Emmerich C."/>
        </authorList>
    </citation>
    <scope>NUCLEOTIDE SEQUENCE</scope>
    <source>
        <strain evidence="2">DP1</strain>
    </source>
</reference>
<evidence type="ECO:0000256" key="1">
    <source>
        <dbReference type="SAM" id="MobiDB-lite"/>
    </source>
</evidence>
<sequence>MADSNPSVSDYRFNNASSQTDTEKFDPLKVVVKKSGLQIKVKTNISKLLHTKINRSVTSGNRSPRNTSVRSERKSILSAYHQGGDNTCSMKSSHEENCNFVKNSDRKSIKNYKKENNRKTDYFYDSEDFESEKLSPKWYKDRYQEVPSQLKKLSKPSLKTSRVPSLKTSQVCSARQSSRKASTNGQKSSQTPKVKHLHKDINQSLRKIKLSKYYDQSIHGLRIQDFTDNHCQVREKCKKSEIDKHLLQYQTPQADRSLLLVRPSSDLGFKVTKTLRKNFRFLSQEELGFKHFCSSKQGVSKEEKPIKNVQQRKELKLIVEGTTPLNFTSNHSCRKYKKKQVSPNKSHQNAPVKELFRSKNTLSPPLGYPKKCFNQNPSKNIGSIVVSPSNWMKESLASYIRNNYIQKKFAKQKKSTSSCCAAGGFKWPQSQRARYKKTLGTKNFYLKNGSN</sequence>